<dbReference type="PROSITE" id="PS51935">
    <property type="entry name" value="NLPC_P60"/>
    <property type="match status" value="1"/>
</dbReference>
<dbReference type="InterPro" id="IPR038765">
    <property type="entry name" value="Papain-like_cys_pep_sf"/>
</dbReference>
<comment type="similarity">
    <text evidence="1">Belongs to the peptidase C40 family.</text>
</comment>
<protein>
    <submittedName>
        <fullName evidence="6">Cell wall-binding protein</fullName>
    </submittedName>
</protein>
<dbReference type="Pfam" id="PF00877">
    <property type="entry name" value="NLPC_P60"/>
    <property type="match status" value="1"/>
</dbReference>
<reference evidence="6 7" key="1">
    <citation type="submission" date="2020-01" db="EMBL/GenBank/DDBJ databases">
        <title>A novel Bacillus sp. from Pasinler.</title>
        <authorList>
            <person name="Adiguzel A."/>
            <person name="Ay H."/>
            <person name="Baltaci M.O."/>
        </authorList>
    </citation>
    <scope>NUCLEOTIDE SEQUENCE [LARGE SCALE GENOMIC DNA]</scope>
    <source>
        <strain evidence="6 7">P1</strain>
    </source>
</reference>
<proteinExistence type="inferred from homology"/>
<dbReference type="PANTHER" id="PTHR47053">
    <property type="entry name" value="MUREIN DD-ENDOPEPTIDASE MEPH-RELATED"/>
    <property type="match status" value="1"/>
</dbReference>
<accession>A0ABX0A1Y8</accession>
<dbReference type="PANTHER" id="PTHR47053:SF1">
    <property type="entry name" value="MUREIN DD-ENDOPEPTIDASE MEPH-RELATED"/>
    <property type="match status" value="1"/>
</dbReference>
<dbReference type="InterPro" id="IPR000064">
    <property type="entry name" value="NLP_P60_dom"/>
</dbReference>
<keyword evidence="7" id="KW-1185">Reference proteome</keyword>
<dbReference type="InterPro" id="IPR036366">
    <property type="entry name" value="PGBDSf"/>
</dbReference>
<evidence type="ECO:0000259" key="5">
    <source>
        <dbReference type="PROSITE" id="PS51935"/>
    </source>
</evidence>
<dbReference type="SUPFAM" id="SSF54001">
    <property type="entry name" value="Cysteine proteinases"/>
    <property type="match status" value="1"/>
</dbReference>
<feature type="domain" description="NlpC/P60" evidence="5">
    <location>
        <begin position="158"/>
        <end position="280"/>
    </location>
</feature>
<dbReference type="Proteomes" id="UP000743899">
    <property type="component" value="Unassembled WGS sequence"/>
</dbReference>
<dbReference type="EMBL" id="JAACYS010000022">
    <property type="protein sequence ID" value="NCU17449.1"/>
    <property type="molecule type" value="Genomic_DNA"/>
</dbReference>
<dbReference type="InterPro" id="IPR051202">
    <property type="entry name" value="Peptidase_C40"/>
</dbReference>
<evidence type="ECO:0000256" key="4">
    <source>
        <dbReference type="ARBA" id="ARBA00022807"/>
    </source>
</evidence>
<sequence length="280" mass="30539">MFSRTNSFKLYIFSVGLLTLIFWFLIGSGENVSAHGAVPIDPIEVNDKTYNVVEQEEDTTTVVSFSEILSVGEKGDEVVQLQSALNNYGYNVKVDGIFGPETDDAVRTFQEEHGLAVDGIVGHETIIALNSETNTATLSLTNEVKSEKQANSNIEGASSSHPDIVSIAMGFLGSPYQFGGTTPQGFDSSGFINYVFAQVGIDLERTHADIWVNNGKHVDSPSVGDVVFFKNTYKSGVSHSGIYIGNNQMIHAANERKGVEITSLDISYWKERYIGAKSFK</sequence>
<evidence type="ECO:0000313" key="7">
    <source>
        <dbReference type="Proteomes" id="UP000743899"/>
    </source>
</evidence>
<name>A0ABX0A1Y8_9BACI</name>
<evidence type="ECO:0000256" key="2">
    <source>
        <dbReference type="ARBA" id="ARBA00022670"/>
    </source>
</evidence>
<evidence type="ECO:0000256" key="3">
    <source>
        <dbReference type="ARBA" id="ARBA00022801"/>
    </source>
</evidence>
<keyword evidence="3" id="KW-0378">Hydrolase</keyword>
<dbReference type="RefSeq" id="WP_161920281.1">
    <property type="nucleotide sequence ID" value="NZ_JAACYS010000022.1"/>
</dbReference>
<evidence type="ECO:0000256" key="1">
    <source>
        <dbReference type="ARBA" id="ARBA00007074"/>
    </source>
</evidence>
<dbReference type="Gene3D" id="3.90.1720.10">
    <property type="entry name" value="endopeptidase domain like (from Nostoc punctiforme)"/>
    <property type="match status" value="1"/>
</dbReference>
<gene>
    <name evidence="6" type="ORF">GW534_06675</name>
</gene>
<evidence type="ECO:0000313" key="6">
    <source>
        <dbReference type="EMBL" id="NCU17449.1"/>
    </source>
</evidence>
<dbReference type="InterPro" id="IPR002477">
    <property type="entry name" value="Peptidoglycan-bd-like"/>
</dbReference>
<dbReference type="Gene3D" id="1.10.101.10">
    <property type="entry name" value="PGBD-like superfamily/PGBD"/>
    <property type="match status" value="1"/>
</dbReference>
<organism evidence="6 7">
    <name type="scientific">Pallidibacillus pasinlerensis</name>
    <dbReference type="NCBI Taxonomy" id="2703818"/>
    <lineage>
        <taxon>Bacteria</taxon>
        <taxon>Bacillati</taxon>
        <taxon>Bacillota</taxon>
        <taxon>Bacilli</taxon>
        <taxon>Bacillales</taxon>
        <taxon>Bacillaceae</taxon>
        <taxon>Pallidibacillus</taxon>
    </lineage>
</organism>
<comment type="caution">
    <text evidence="6">The sequence shown here is derived from an EMBL/GenBank/DDBJ whole genome shotgun (WGS) entry which is preliminary data.</text>
</comment>
<dbReference type="Pfam" id="PF01471">
    <property type="entry name" value="PG_binding_1"/>
    <property type="match status" value="1"/>
</dbReference>
<dbReference type="SUPFAM" id="SSF47090">
    <property type="entry name" value="PGBD-like"/>
    <property type="match status" value="1"/>
</dbReference>
<keyword evidence="2" id="KW-0645">Protease</keyword>
<keyword evidence="4" id="KW-0788">Thiol protease</keyword>
<dbReference type="InterPro" id="IPR036365">
    <property type="entry name" value="PGBD-like_sf"/>
</dbReference>